<evidence type="ECO:0000313" key="2">
    <source>
        <dbReference type="Proteomes" id="UP001344906"/>
    </source>
</evidence>
<gene>
    <name evidence="1" type="ORF">KDH_71380</name>
</gene>
<reference evidence="1 2" key="1">
    <citation type="submission" date="2023-02" db="EMBL/GenBank/DDBJ databases">
        <title>Dictyobacter halimunensis sp. nov., a new member of the class Ktedonobacteria from forest soil in a geothermal area.</title>
        <authorList>
            <person name="Rachmania M.K."/>
            <person name="Ningsih F."/>
            <person name="Sakai Y."/>
            <person name="Yabe S."/>
            <person name="Yokota A."/>
            <person name="Sjamsuridzal W."/>
        </authorList>
    </citation>
    <scope>NUCLEOTIDE SEQUENCE [LARGE SCALE GENOMIC DNA]</scope>
    <source>
        <strain evidence="1 2">S3.2.2.5</strain>
    </source>
</reference>
<keyword evidence="2" id="KW-1185">Reference proteome</keyword>
<dbReference type="Proteomes" id="UP001344906">
    <property type="component" value="Unassembled WGS sequence"/>
</dbReference>
<protein>
    <recommendedName>
        <fullName evidence="3">Mersacidin/lichenicidin family type 2 lantibiotic</fullName>
    </recommendedName>
</protein>
<accession>A0ABQ6G1C6</accession>
<evidence type="ECO:0000313" key="1">
    <source>
        <dbReference type="EMBL" id="GLV60318.1"/>
    </source>
</evidence>
<evidence type="ECO:0008006" key="3">
    <source>
        <dbReference type="Google" id="ProtNLM"/>
    </source>
</evidence>
<dbReference type="EMBL" id="BSRI01000002">
    <property type="protein sequence ID" value="GLV60318.1"/>
    <property type="molecule type" value="Genomic_DNA"/>
</dbReference>
<dbReference type="InterPro" id="IPR027635">
    <property type="entry name" value="Lantibiotic2_lead_pep_dom"/>
</dbReference>
<dbReference type="NCBIfam" id="TIGR03898">
    <property type="entry name" value="lanti_MRSA_kill"/>
    <property type="match status" value="1"/>
</dbReference>
<comment type="caution">
    <text evidence="1">The sequence shown here is derived from an EMBL/GenBank/DDBJ whole genome shotgun (WGS) entry which is preliminary data.</text>
</comment>
<name>A0ABQ6G1C6_9CHLR</name>
<sequence>MNIEEIIKAWKSEEQTLDDAIPENPVGRELSEQQLQEVTGGMVCAITCDDDWTCSVLCFFVRQTGVI</sequence>
<dbReference type="RefSeq" id="WP_338257355.1">
    <property type="nucleotide sequence ID" value="NZ_BSRI01000002.1"/>
</dbReference>
<proteinExistence type="predicted"/>
<organism evidence="1 2">
    <name type="scientific">Dictyobacter halimunensis</name>
    <dbReference type="NCBI Taxonomy" id="3026934"/>
    <lineage>
        <taxon>Bacteria</taxon>
        <taxon>Bacillati</taxon>
        <taxon>Chloroflexota</taxon>
        <taxon>Ktedonobacteria</taxon>
        <taxon>Ktedonobacterales</taxon>
        <taxon>Dictyobacteraceae</taxon>
        <taxon>Dictyobacter</taxon>
    </lineage>
</organism>